<organism evidence="1 2">
    <name type="scientific">Bacillus pseudomycoides</name>
    <dbReference type="NCBI Taxonomy" id="64104"/>
    <lineage>
        <taxon>Bacteria</taxon>
        <taxon>Bacillati</taxon>
        <taxon>Bacillota</taxon>
        <taxon>Bacilli</taxon>
        <taxon>Bacillales</taxon>
        <taxon>Bacillaceae</taxon>
        <taxon>Bacillus</taxon>
        <taxon>Bacillus cereus group</taxon>
    </lineage>
</organism>
<accession>A0ABD6T409</accession>
<gene>
    <name evidence="1" type="ORF">COF81_19715</name>
</gene>
<dbReference type="RefSeq" id="WP_098803242.1">
    <property type="nucleotide sequence ID" value="NZ_NUTL01000086.1"/>
</dbReference>
<sequence length="119" mass="13777">MAKQLNIFDVEPEIMQFDVSKAKVKRGTGKVTYADVRVLIPRNAKSTDELPRKTSPSKSYEIFEEHAIGIWRYQRARDKSFNWEAAEELCKAARNHNEVVPVRIYLGSGFKPNVIEYMK</sequence>
<dbReference type="EMBL" id="NUTL01000086">
    <property type="protein sequence ID" value="PHE92511.1"/>
    <property type="molecule type" value="Genomic_DNA"/>
</dbReference>
<evidence type="ECO:0000313" key="1">
    <source>
        <dbReference type="EMBL" id="PHE92511.1"/>
    </source>
</evidence>
<dbReference type="AlphaFoldDB" id="A0ABD6T409"/>
<comment type="caution">
    <text evidence="1">The sequence shown here is derived from an EMBL/GenBank/DDBJ whole genome shotgun (WGS) entry which is preliminary data.</text>
</comment>
<dbReference type="Proteomes" id="UP000221918">
    <property type="component" value="Unassembled WGS sequence"/>
</dbReference>
<reference evidence="1 2" key="1">
    <citation type="submission" date="2017-09" db="EMBL/GenBank/DDBJ databases">
        <title>Large-scale bioinformatics analysis of Bacillus genomes uncovers conserved roles of natural products in bacterial physiology.</title>
        <authorList>
            <consortium name="Agbiome Team Llc"/>
            <person name="Bleich R.M."/>
            <person name="Grubbs K.J."/>
            <person name="Santa Maria K.C."/>
            <person name="Allen S.E."/>
            <person name="Farag S."/>
            <person name="Shank E.A."/>
            <person name="Bowers A."/>
        </authorList>
    </citation>
    <scope>NUCLEOTIDE SEQUENCE [LARGE SCALE GENOMIC DNA]</scope>
    <source>
        <strain evidence="1 2">AFS037265</strain>
    </source>
</reference>
<protein>
    <submittedName>
        <fullName evidence="1">Cell division protein SepF</fullName>
    </submittedName>
</protein>
<name>A0ABD6T409_9BACI</name>
<evidence type="ECO:0000313" key="2">
    <source>
        <dbReference type="Proteomes" id="UP000221918"/>
    </source>
</evidence>
<proteinExistence type="predicted"/>
<dbReference type="GO" id="GO:0051301">
    <property type="term" value="P:cell division"/>
    <property type="evidence" value="ECO:0007669"/>
    <property type="project" value="UniProtKB-KW"/>
</dbReference>
<keyword evidence="1" id="KW-0131">Cell cycle</keyword>
<keyword evidence="1" id="KW-0132">Cell division</keyword>